<keyword evidence="3 6" id="KW-0812">Transmembrane</keyword>
<keyword evidence="5 6" id="KW-0472">Membrane</keyword>
<proteinExistence type="inferred from homology"/>
<feature type="transmembrane region" description="Helical" evidence="6">
    <location>
        <begin position="12"/>
        <end position="43"/>
    </location>
</feature>
<dbReference type="eggNOG" id="COG0628">
    <property type="taxonomic scope" value="Bacteria"/>
</dbReference>
<dbReference type="Pfam" id="PF01594">
    <property type="entry name" value="AI-2E_transport"/>
    <property type="match status" value="1"/>
</dbReference>
<feature type="transmembrane region" description="Helical" evidence="6">
    <location>
        <begin position="55"/>
        <end position="80"/>
    </location>
</feature>
<organism evidence="7 8">
    <name type="scientific">Desulfocapsa sulfexigens (strain DSM 10523 / SB164P1)</name>
    <dbReference type="NCBI Taxonomy" id="1167006"/>
    <lineage>
        <taxon>Bacteria</taxon>
        <taxon>Pseudomonadati</taxon>
        <taxon>Thermodesulfobacteriota</taxon>
        <taxon>Desulfobulbia</taxon>
        <taxon>Desulfobulbales</taxon>
        <taxon>Desulfocapsaceae</taxon>
        <taxon>Desulfocapsa</taxon>
    </lineage>
</organism>
<evidence type="ECO:0000256" key="2">
    <source>
        <dbReference type="ARBA" id="ARBA00009773"/>
    </source>
</evidence>
<feature type="transmembrane region" description="Helical" evidence="6">
    <location>
        <begin position="284"/>
        <end position="304"/>
    </location>
</feature>
<keyword evidence="4 6" id="KW-1133">Transmembrane helix</keyword>
<comment type="similarity">
    <text evidence="2">Belongs to the autoinducer-2 exporter (AI-2E) (TC 2.A.86) family.</text>
</comment>
<feature type="transmembrane region" description="Helical" evidence="6">
    <location>
        <begin position="249"/>
        <end position="272"/>
    </location>
</feature>
<evidence type="ECO:0000256" key="5">
    <source>
        <dbReference type="ARBA" id="ARBA00023136"/>
    </source>
</evidence>
<feature type="transmembrane region" description="Helical" evidence="6">
    <location>
        <begin position="138"/>
        <end position="159"/>
    </location>
</feature>
<feature type="transmembrane region" description="Helical" evidence="6">
    <location>
        <begin position="193"/>
        <end position="212"/>
    </location>
</feature>
<dbReference type="PANTHER" id="PTHR21716:SF64">
    <property type="entry name" value="AI-2 TRANSPORT PROTEIN TQSA"/>
    <property type="match status" value="1"/>
</dbReference>
<protein>
    <submittedName>
        <fullName evidence="7">Putative permease</fullName>
    </submittedName>
</protein>
<sequence>MTSLSVRNSPLVNMAAFVVVVAGMKVAAPLVVPFLLAVFLAIICAPPLFWMQNKGVPQVVAMFLMVMVIFGIWGSLVTLIGSSMTDFSKNVPLYQERLLERTAGLWRWLTAQGVTLDRTILTDTFNPGKLLKMAANTLNGLGGMLTNTFVIFLTFFFILSEAAGFPCKMRAIQGQDSSALVKYGEIATGVNRYLGIKTLTSLLTGVIIGFGLSMQGLDYAIMWGVVAFLLNFIPNIGSIIAAIPALLLALVQLGGGAALITGGLYLVVNLVIGSIVEPRVMGKGVGLSVLVVFLSLAFWGWVLGPVGMLLSVPLTMAVRIALGGSENTRWLAILLSSNRAIGHIQPDCEKEKIKE</sequence>
<evidence type="ECO:0000313" key="8">
    <source>
        <dbReference type="Proteomes" id="UP000011721"/>
    </source>
</evidence>
<reference evidence="8" key="1">
    <citation type="journal article" date="2013" name="Stand. Genomic Sci.">
        <title>Complete genome sequence of Desulfocapsa sulfexigens, a marine deltaproteobacterium specialized in disproportionating inorganic sulfur compounds.</title>
        <authorList>
            <person name="Finster K.W."/>
            <person name="Kjeldsen K.U."/>
            <person name="Kube M."/>
            <person name="Reinhardt R."/>
            <person name="Mussmann M."/>
            <person name="Amann R."/>
            <person name="Schreiber L."/>
        </authorList>
    </citation>
    <scope>NUCLEOTIDE SEQUENCE [LARGE SCALE GENOMIC DNA]</scope>
    <source>
        <strain evidence="8">DSM 10523 / SB164P1</strain>
    </source>
</reference>
<dbReference type="OrthoDB" id="9799225at2"/>
<feature type="transmembrane region" description="Helical" evidence="6">
    <location>
        <begin position="219"/>
        <end position="243"/>
    </location>
</feature>
<gene>
    <name evidence="7" type="ordered locus">UWK_01599</name>
</gene>
<dbReference type="AlphaFoldDB" id="M1P917"/>
<dbReference type="GO" id="GO:0055085">
    <property type="term" value="P:transmembrane transport"/>
    <property type="evidence" value="ECO:0007669"/>
    <property type="project" value="TreeGrafter"/>
</dbReference>
<dbReference type="KEGG" id="dsf:UWK_01599"/>
<dbReference type="HOGENOM" id="CLU_031275_0_3_7"/>
<dbReference type="GO" id="GO:0016020">
    <property type="term" value="C:membrane"/>
    <property type="evidence" value="ECO:0007669"/>
    <property type="project" value="UniProtKB-SubCell"/>
</dbReference>
<evidence type="ECO:0000256" key="4">
    <source>
        <dbReference type="ARBA" id="ARBA00022989"/>
    </source>
</evidence>
<name>M1P917_DESSD</name>
<accession>M1P917</accession>
<dbReference type="Proteomes" id="UP000011721">
    <property type="component" value="Chromosome"/>
</dbReference>
<comment type="subcellular location">
    <subcellularLocation>
        <location evidence="1">Membrane</location>
        <topology evidence="1">Multi-pass membrane protein</topology>
    </subcellularLocation>
</comment>
<dbReference type="EMBL" id="CP003985">
    <property type="protein sequence ID" value="AGF78157.1"/>
    <property type="molecule type" value="Genomic_DNA"/>
</dbReference>
<dbReference type="InterPro" id="IPR002549">
    <property type="entry name" value="AI-2E-like"/>
</dbReference>
<evidence type="ECO:0000256" key="1">
    <source>
        <dbReference type="ARBA" id="ARBA00004141"/>
    </source>
</evidence>
<evidence type="ECO:0000313" key="7">
    <source>
        <dbReference type="EMBL" id="AGF78157.1"/>
    </source>
</evidence>
<evidence type="ECO:0000256" key="3">
    <source>
        <dbReference type="ARBA" id="ARBA00022692"/>
    </source>
</evidence>
<evidence type="ECO:0000256" key="6">
    <source>
        <dbReference type="SAM" id="Phobius"/>
    </source>
</evidence>
<dbReference type="PATRIC" id="fig|1167006.5.peg.1760"/>
<dbReference type="RefSeq" id="WP_015403848.1">
    <property type="nucleotide sequence ID" value="NC_020304.1"/>
</dbReference>
<keyword evidence="8" id="KW-1185">Reference proteome</keyword>
<dbReference type="PANTHER" id="PTHR21716">
    <property type="entry name" value="TRANSMEMBRANE PROTEIN"/>
    <property type="match status" value="1"/>
</dbReference>